<evidence type="ECO:0000259" key="6">
    <source>
        <dbReference type="Pfam" id="PF14020"/>
    </source>
</evidence>
<dbReference type="PANTHER" id="PTHR44858">
    <property type="entry name" value="TETRATRICOPEPTIDE REPEAT PROTEIN 6"/>
    <property type="match status" value="1"/>
</dbReference>
<evidence type="ECO:0000256" key="2">
    <source>
        <dbReference type="ARBA" id="ARBA00022803"/>
    </source>
</evidence>
<accession>A0A2M8R7E6</accession>
<feature type="transmembrane region" description="Helical" evidence="5">
    <location>
        <begin position="76"/>
        <end position="97"/>
    </location>
</feature>
<evidence type="ECO:0000313" key="7">
    <source>
        <dbReference type="EMBL" id="PJG53744.1"/>
    </source>
</evidence>
<sequence>MGLRFRRSIRLLPGVRWNIGLKSTSISMGGRGFHYTVGTKGARVGASLPGTGLSWSEAAPTPLQITGGAATGRRTWLSWVILLGVIYLAFVTFGPSASDTKTAPSSQQSAAQTSSSALQRPDHLAPQMPALSVYARGLAALNDGDFDTAIVDFTTAIADDPNNPFAYIRRGTAYENKGDAASAISDYRSVLKLVDAETGAVYAAKIRKLQKTRN</sequence>
<keyword evidence="8" id="KW-1185">Reference proteome</keyword>
<keyword evidence="5" id="KW-1133">Transmembrane helix</keyword>
<reference evidence="7 8" key="1">
    <citation type="submission" date="2017-11" db="EMBL/GenBank/DDBJ databases">
        <title>Bradyrhizobium forestalis sp. nov., an efficient nitrogen-fixing bacterium isolated from nodules of forest legume species in the Amazon.</title>
        <authorList>
            <person name="Costa E.M."/>
            <person name="Guimaraes A."/>
            <person name="Carvalho T.S."/>
            <person name="Rodrigues T.L."/>
            <person name="Ribeiro P.R.A."/>
            <person name="Lebbe L."/>
            <person name="Willems A."/>
            <person name="Moreira F.M.S."/>
        </authorList>
    </citation>
    <scope>NUCLEOTIDE SEQUENCE [LARGE SCALE GENOMIC DNA]</scope>
    <source>
        <strain evidence="7 8">INPA54B</strain>
    </source>
</reference>
<dbReference type="InterPro" id="IPR025330">
    <property type="entry name" value="DUF4236"/>
</dbReference>
<dbReference type="Gene3D" id="1.25.40.10">
    <property type="entry name" value="Tetratricopeptide repeat domain"/>
    <property type="match status" value="1"/>
</dbReference>
<feature type="repeat" description="TPR" evidence="3">
    <location>
        <begin position="164"/>
        <end position="197"/>
    </location>
</feature>
<dbReference type="InterPro" id="IPR011990">
    <property type="entry name" value="TPR-like_helical_dom_sf"/>
</dbReference>
<dbReference type="AlphaFoldDB" id="A0A2M8R7E6"/>
<dbReference type="InterPro" id="IPR019734">
    <property type="entry name" value="TPR_rpt"/>
</dbReference>
<evidence type="ECO:0000256" key="5">
    <source>
        <dbReference type="SAM" id="Phobius"/>
    </source>
</evidence>
<dbReference type="SMART" id="SM00028">
    <property type="entry name" value="TPR"/>
    <property type="match status" value="2"/>
</dbReference>
<proteinExistence type="predicted"/>
<feature type="compositionally biased region" description="Low complexity" evidence="4">
    <location>
        <begin position="103"/>
        <end position="119"/>
    </location>
</feature>
<evidence type="ECO:0000256" key="3">
    <source>
        <dbReference type="PROSITE-ProRule" id="PRU00339"/>
    </source>
</evidence>
<dbReference type="InterPro" id="IPR050498">
    <property type="entry name" value="Ycf3"/>
</dbReference>
<keyword evidence="2 3" id="KW-0802">TPR repeat</keyword>
<dbReference type="OrthoDB" id="9814069at2"/>
<evidence type="ECO:0000313" key="8">
    <source>
        <dbReference type="Proteomes" id="UP000231194"/>
    </source>
</evidence>
<dbReference type="Pfam" id="PF13431">
    <property type="entry name" value="TPR_17"/>
    <property type="match status" value="1"/>
</dbReference>
<dbReference type="EMBL" id="PGVG01000014">
    <property type="protein sequence ID" value="PJG53744.1"/>
    <property type="molecule type" value="Genomic_DNA"/>
</dbReference>
<protein>
    <recommendedName>
        <fullName evidence="6">DUF4236 domain-containing protein</fullName>
    </recommendedName>
</protein>
<comment type="caution">
    <text evidence="7">The sequence shown here is derived from an EMBL/GenBank/DDBJ whole genome shotgun (WGS) entry which is preliminary data.</text>
</comment>
<dbReference type="SUPFAM" id="SSF48452">
    <property type="entry name" value="TPR-like"/>
    <property type="match status" value="1"/>
</dbReference>
<feature type="region of interest" description="Disordered" evidence="4">
    <location>
        <begin position="101"/>
        <end position="121"/>
    </location>
</feature>
<feature type="repeat" description="TPR" evidence="3">
    <location>
        <begin position="130"/>
        <end position="163"/>
    </location>
</feature>
<keyword evidence="5" id="KW-0472">Membrane</keyword>
<feature type="domain" description="DUF4236" evidence="6">
    <location>
        <begin position="3"/>
        <end position="56"/>
    </location>
</feature>
<keyword evidence="1" id="KW-0677">Repeat</keyword>
<dbReference type="Proteomes" id="UP000231194">
    <property type="component" value="Unassembled WGS sequence"/>
</dbReference>
<dbReference type="PANTHER" id="PTHR44858:SF1">
    <property type="entry name" value="UDP-N-ACETYLGLUCOSAMINE--PEPTIDE N-ACETYLGLUCOSAMINYLTRANSFERASE SPINDLY-RELATED"/>
    <property type="match status" value="1"/>
</dbReference>
<evidence type="ECO:0000256" key="4">
    <source>
        <dbReference type="SAM" id="MobiDB-lite"/>
    </source>
</evidence>
<dbReference type="PROSITE" id="PS50005">
    <property type="entry name" value="TPR"/>
    <property type="match status" value="2"/>
</dbReference>
<evidence type="ECO:0000256" key="1">
    <source>
        <dbReference type="ARBA" id="ARBA00022737"/>
    </source>
</evidence>
<organism evidence="7 8">
    <name type="scientific">Bradyrhizobium forestalis</name>
    <dbReference type="NCBI Taxonomy" id="1419263"/>
    <lineage>
        <taxon>Bacteria</taxon>
        <taxon>Pseudomonadati</taxon>
        <taxon>Pseudomonadota</taxon>
        <taxon>Alphaproteobacteria</taxon>
        <taxon>Hyphomicrobiales</taxon>
        <taxon>Nitrobacteraceae</taxon>
        <taxon>Bradyrhizobium</taxon>
    </lineage>
</organism>
<gene>
    <name evidence="7" type="ORF">CVM73_18595</name>
</gene>
<name>A0A2M8R7E6_9BRAD</name>
<dbReference type="Pfam" id="PF14020">
    <property type="entry name" value="DUF4236"/>
    <property type="match status" value="1"/>
</dbReference>
<keyword evidence="5" id="KW-0812">Transmembrane</keyword>